<dbReference type="InterPro" id="IPR003593">
    <property type="entry name" value="AAA+_ATPase"/>
</dbReference>
<dbReference type="SUPFAM" id="SSF46689">
    <property type="entry name" value="Homeodomain-like"/>
    <property type="match status" value="1"/>
</dbReference>
<dbReference type="Pfam" id="PF00989">
    <property type="entry name" value="PAS"/>
    <property type="match status" value="1"/>
</dbReference>
<dbReference type="SMART" id="SM00091">
    <property type="entry name" value="PAS"/>
    <property type="match status" value="1"/>
</dbReference>
<dbReference type="InterPro" id="IPR009057">
    <property type="entry name" value="Homeodomain-like_sf"/>
</dbReference>
<evidence type="ECO:0000259" key="5">
    <source>
        <dbReference type="PROSITE" id="PS50045"/>
    </source>
</evidence>
<evidence type="ECO:0000313" key="8">
    <source>
        <dbReference type="EMBL" id="MBP1924379.1"/>
    </source>
</evidence>
<dbReference type="Gene3D" id="1.10.10.60">
    <property type="entry name" value="Homeodomain-like"/>
    <property type="match status" value="1"/>
</dbReference>
<reference evidence="8 9" key="1">
    <citation type="submission" date="2021-03" db="EMBL/GenBank/DDBJ databases">
        <title>Genomic Encyclopedia of Type Strains, Phase IV (KMG-IV): sequencing the most valuable type-strain genomes for metagenomic binning, comparative biology and taxonomic classification.</title>
        <authorList>
            <person name="Goeker M."/>
        </authorList>
    </citation>
    <scope>NUCLEOTIDE SEQUENCE [LARGE SCALE GENOMIC DNA]</scope>
    <source>
        <strain evidence="8 9">DSM 24004</strain>
    </source>
</reference>
<dbReference type="Pfam" id="PF18024">
    <property type="entry name" value="HTH_50"/>
    <property type="match status" value="1"/>
</dbReference>
<dbReference type="InterPro" id="IPR000014">
    <property type="entry name" value="PAS"/>
</dbReference>
<accession>A0ABS4G9N3</accession>
<dbReference type="Gene3D" id="1.10.8.60">
    <property type="match status" value="1"/>
</dbReference>
<dbReference type="SMART" id="SM00382">
    <property type="entry name" value="AAA"/>
    <property type="match status" value="1"/>
</dbReference>
<sequence length="475" mass="54259">MNRISLEAQLLLMENFERVIDSSFDGMFITDGIGNILYLNSAYEKIASLKRVDLLGKNMVDIEKAGIISKSATLIVLKKRKTTSLNQEFKTGRTALVTSTPIFNDKNEIIFVVTNVRDISELEQLKKKVQTNKNLVKKYVYQIEELKNQLIQDGEIIAEDYKMLKILQSVKRVAKVDTTVLILGETGVGKEEIAKIIYKNSLRVEGPFIKVNCGAIPENLLESEFFGYEKGAFTGANNVGKIGLFELADNGTIFLDEVAELPLNMQVKLLRVLQEETITRIGGHKEIKINVRIISATNNDLEEMVKKGLFREDLFYRLNVIPITIPPLRERRGDIAPLLKHFVDYYNAKYNTNKKIDSKVISILYEYPWPGNIRQIKNNIERMILLSEDSLITVKDIPLDIIKEQNSELINEIENKTLKEAVGILEYKMITNAYEKHKNVRDASKTLGIDAATFVRKRKRYEDARMQQDCKNATK</sequence>
<dbReference type="CDD" id="cd00009">
    <property type="entry name" value="AAA"/>
    <property type="match status" value="1"/>
</dbReference>
<dbReference type="InterPro" id="IPR058031">
    <property type="entry name" value="AAA_lid_NorR"/>
</dbReference>
<dbReference type="InterPro" id="IPR035965">
    <property type="entry name" value="PAS-like_dom_sf"/>
</dbReference>
<keyword evidence="3" id="KW-0067">ATP-binding</keyword>
<dbReference type="PROSITE" id="PS50112">
    <property type="entry name" value="PAS"/>
    <property type="match status" value="1"/>
</dbReference>
<keyword evidence="9" id="KW-1185">Reference proteome</keyword>
<dbReference type="InterPro" id="IPR000700">
    <property type="entry name" value="PAS-assoc_C"/>
</dbReference>
<dbReference type="NCBIfam" id="TIGR00229">
    <property type="entry name" value="sensory_box"/>
    <property type="match status" value="1"/>
</dbReference>
<dbReference type="InterPro" id="IPR002078">
    <property type="entry name" value="Sigma_54_int"/>
</dbReference>
<comment type="caution">
    <text evidence="8">The sequence shown here is derived from an EMBL/GenBank/DDBJ whole genome shotgun (WGS) entry which is preliminary data.</text>
</comment>
<dbReference type="Pfam" id="PF00158">
    <property type="entry name" value="Sigma54_activat"/>
    <property type="match status" value="1"/>
</dbReference>
<dbReference type="InterPro" id="IPR013767">
    <property type="entry name" value="PAS_fold"/>
</dbReference>
<dbReference type="RefSeq" id="WP_209510146.1">
    <property type="nucleotide sequence ID" value="NZ_JAGGKS010000001.1"/>
</dbReference>
<feature type="domain" description="PAC" evidence="7">
    <location>
        <begin position="79"/>
        <end position="131"/>
    </location>
</feature>
<evidence type="ECO:0000256" key="3">
    <source>
        <dbReference type="ARBA" id="ARBA00022840"/>
    </source>
</evidence>
<dbReference type="Pfam" id="PF25601">
    <property type="entry name" value="AAA_lid_14"/>
    <property type="match status" value="1"/>
</dbReference>
<organism evidence="8 9">
    <name type="scientific">Sedimentibacter acidaminivorans</name>
    <dbReference type="NCBI Taxonomy" id="913099"/>
    <lineage>
        <taxon>Bacteria</taxon>
        <taxon>Bacillati</taxon>
        <taxon>Bacillota</taxon>
        <taxon>Tissierellia</taxon>
        <taxon>Sedimentibacter</taxon>
    </lineage>
</organism>
<name>A0ABS4G9N3_9FIRM</name>
<dbReference type="CDD" id="cd00130">
    <property type="entry name" value="PAS"/>
    <property type="match status" value="1"/>
</dbReference>
<gene>
    <name evidence="8" type="ORF">J2Z76_000232</name>
</gene>
<dbReference type="SUPFAM" id="SSF52540">
    <property type="entry name" value="P-loop containing nucleoside triphosphate hydrolases"/>
    <property type="match status" value="1"/>
</dbReference>
<evidence type="ECO:0000313" key="9">
    <source>
        <dbReference type="Proteomes" id="UP001519342"/>
    </source>
</evidence>
<dbReference type="InterPro" id="IPR030828">
    <property type="entry name" value="HTH_TyrR"/>
</dbReference>
<dbReference type="PANTHER" id="PTHR32071:SF57">
    <property type="entry name" value="C4-DICARBOXYLATE TRANSPORT TRANSCRIPTIONAL REGULATORY PROTEIN DCTD"/>
    <property type="match status" value="1"/>
</dbReference>
<dbReference type="Gene3D" id="3.30.450.20">
    <property type="entry name" value="PAS domain"/>
    <property type="match status" value="1"/>
</dbReference>
<evidence type="ECO:0000256" key="2">
    <source>
        <dbReference type="ARBA" id="ARBA00022797"/>
    </source>
</evidence>
<dbReference type="InterPro" id="IPR027417">
    <property type="entry name" value="P-loop_NTPase"/>
</dbReference>
<evidence type="ECO:0000259" key="7">
    <source>
        <dbReference type="PROSITE" id="PS50113"/>
    </source>
</evidence>
<feature type="domain" description="Sigma-54 factor interaction" evidence="5">
    <location>
        <begin position="156"/>
        <end position="385"/>
    </location>
</feature>
<dbReference type="InterPro" id="IPR025943">
    <property type="entry name" value="Sigma_54_int_dom_ATP-bd_2"/>
</dbReference>
<dbReference type="PROSITE" id="PS50045">
    <property type="entry name" value="SIGMA54_INTERACT_4"/>
    <property type="match status" value="1"/>
</dbReference>
<evidence type="ECO:0000259" key="6">
    <source>
        <dbReference type="PROSITE" id="PS50112"/>
    </source>
</evidence>
<dbReference type="PANTHER" id="PTHR32071">
    <property type="entry name" value="TRANSCRIPTIONAL REGULATORY PROTEIN"/>
    <property type="match status" value="1"/>
</dbReference>
<dbReference type="Proteomes" id="UP001519342">
    <property type="component" value="Unassembled WGS sequence"/>
</dbReference>
<dbReference type="SUPFAM" id="SSF55785">
    <property type="entry name" value="PYP-like sensor domain (PAS domain)"/>
    <property type="match status" value="1"/>
</dbReference>
<dbReference type="PROSITE" id="PS00675">
    <property type="entry name" value="SIGMA54_INTERACT_1"/>
    <property type="match status" value="1"/>
</dbReference>
<dbReference type="PROSITE" id="PS50113">
    <property type="entry name" value="PAC"/>
    <property type="match status" value="1"/>
</dbReference>
<keyword evidence="1" id="KW-0547">Nucleotide-binding</keyword>
<feature type="domain" description="PAS" evidence="6">
    <location>
        <begin position="12"/>
        <end position="60"/>
    </location>
</feature>
<dbReference type="PROSITE" id="PS00676">
    <property type="entry name" value="SIGMA54_INTERACT_2"/>
    <property type="match status" value="1"/>
</dbReference>
<evidence type="ECO:0000256" key="4">
    <source>
        <dbReference type="ARBA" id="ARBA00029500"/>
    </source>
</evidence>
<proteinExistence type="predicted"/>
<dbReference type="InterPro" id="IPR025662">
    <property type="entry name" value="Sigma_54_int_dom_ATP-bd_1"/>
</dbReference>
<dbReference type="Gene3D" id="3.40.50.300">
    <property type="entry name" value="P-loop containing nucleotide triphosphate hydrolases"/>
    <property type="match status" value="1"/>
</dbReference>
<evidence type="ECO:0000256" key="1">
    <source>
        <dbReference type="ARBA" id="ARBA00022741"/>
    </source>
</evidence>
<protein>
    <recommendedName>
        <fullName evidence="4">HTH-type transcriptional regulatory protein TyrR</fullName>
    </recommendedName>
</protein>
<keyword evidence="2" id="KW-0058">Aromatic hydrocarbons catabolism</keyword>
<dbReference type="EMBL" id="JAGGKS010000001">
    <property type="protein sequence ID" value="MBP1924379.1"/>
    <property type="molecule type" value="Genomic_DNA"/>
</dbReference>